<evidence type="ECO:0000313" key="1">
    <source>
        <dbReference type="EMBL" id="QPX75006.1"/>
    </source>
</evidence>
<accession>A0A7T3NA17</accession>
<organism evidence="1 2">
    <name type="scientific">Serratia phage vB_SmaS_Rovert</name>
    <dbReference type="NCBI Taxonomy" id="2777363"/>
    <lineage>
        <taxon>Viruses</taxon>
        <taxon>Duplodnaviria</taxon>
        <taxon>Heunggongvirae</taxon>
        <taxon>Uroviricota</taxon>
        <taxon>Caudoviricetes</taxon>
        <taxon>Rovertvirus</taxon>
        <taxon>Rovertvirus rovert</taxon>
    </lineage>
</organism>
<sequence>MKKFTTRDESTGKVTKEHKDLSALEAALMVDASVSEALIIQDMIVGAKVFFSGLSVERTA</sequence>
<dbReference type="RefSeq" id="YP_010774092.1">
    <property type="nucleotide sequence ID" value="NC_074751.1"/>
</dbReference>
<dbReference type="KEGG" id="vg:80456993"/>
<keyword evidence="2" id="KW-1185">Reference proteome</keyword>
<dbReference type="EMBL" id="MW021761">
    <property type="protein sequence ID" value="QPX75006.1"/>
    <property type="molecule type" value="Genomic_DNA"/>
</dbReference>
<dbReference type="GeneID" id="80456993"/>
<name>A0A7T3NA17_9CAUD</name>
<reference evidence="1 2" key="1">
    <citation type="submission" date="2020-09" db="EMBL/GenBank/DDBJ databases">
        <authorList>
            <person name="Marshall N."/>
            <person name="Wilson M.E."/>
            <person name="Walker J.K."/>
            <person name="Johnson L."/>
            <person name="Sharma R."/>
            <person name="Carr E."/>
            <person name="Grose J.H."/>
        </authorList>
    </citation>
    <scope>NUCLEOTIDE SEQUENCE [LARGE SCALE GENOMIC DNA]</scope>
</reference>
<dbReference type="Proteomes" id="UP000595249">
    <property type="component" value="Segment"/>
</dbReference>
<proteinExistence type="predicted"/>
<evidence type="ECO:0000313" key="2">
    <source>
        <dbReference type="Proteomes" id="UP000595249"/>
    </source>
</evidence>
<protein>
    <submittedName>
        <fullName evidence="1">Uncharacterized protein</fullName>
    </submittedName>
</protein>